<dbReference type="AlphaFoldDB" id="A0A812IFN8"/>
<evidence type="ECO:0008006" key="4">
    <source>
        <dbReference type="Google" id="ProtNLM"/>
    </source>
</evidence>
<keyword evidence="3" id="KW-1185">Reference proteome</keyword>
<feature type="compositionally biased region" description="Basic and acidic residues" evidence="1">
    <location>
        <begin position="392"/>
        <end position="402"/>
    </location>
</feature>
<comment type="caution">
    <text evidence="2">The sequence shown here is derived from an EMBL/GenBank/DDBJ whole genome shotgun (WGS) entry which is preliminary data.</text>
</comment>
<dbReference type="Proteomes" id="UP000604046">
    <property type="component" value="Unassembled WGS sequence"/>
</dbReference>
<sequence length="402" mass="44021">MELQSAIKCFFLQYWKLRYFDERDNDDDDDGDAIMPWQHFLVTADGVSLRPERFPSEGSRPVASALTTRPSTAFLHGTGGAADRAVARCRASTSHTPRGYAAEDFNHGQPKGPEGLKTRSLLDVVLARIALGVGRSTHLCILILCRDHDGSRNFSPQVGQDLDEANTPDAREPAAIPTAPLDLRTEDGISFLGVELLPVFALEVGGQSLRSDVPKKDLRIIHGPAITQGRKIGSCLPLLLGRSPQRSYWQRLLNPDALYALSRQHLQIEVGDEISLTSRSAAFYVRNLSASNPIRLCRTLVPEEFASAVPLSHGGRRPLQHSDIIVLNPVQGFSLWLVFRDLFTDQASRSEARASGDIPTDPALALRRTDVFEANAKEGARPATEINANASESKEGDVAEEV</sequence>
<accession>A0A812IFN8</accession>
<gene>
    <name evidence="2" type="ORF">SNAT2548_LOCUS4212</name>
</gene>
<dbReference type="OrthoDB" id="10579365at2759"/>
<evidence type="ECO:0000313" key="2">
    <source>
        <dbReference type="EMBL" id="CAE7034906.1"/>
    </source>
</evidence>
<evidence type="ECO:0000256" key="1">
    <source>
        <dbReference type="SAM" id="MobiDB-lite"/>
    </source>
</evidence>
<evidence type="ECO:0000313" key="3">
    <source>
        <dbReference type="Proteomes" id="UP000604046"/>
    </source>
</evidence>
<protein>
    <recommendedName>
        <fullName evidence="4">FHA domain-containing protein</fullName>
    </recommendedName>
</protein>
<reference evidence="2" key="1">
    <citation type="submission" date="2021-02" db="EMBL/GenBank/DDBJ databases">
        <authorList>
            <person name="Dougan E. K."/>
            <person name="Rhodes N."/>
            <person name="Thang M."/>
            <person name="Chan C."/>
        </authorList>
    </citation>
    <scope>NUCLEOTIDE SEQUENCE</scope>
</reference>
<organism evidence="2 3">
    <name type="scientific">Symbiodinium natans</name>
    <dbReference type="NCBI Taxonomy" id="878477"/>
    <lineage>
        <taxon>Eukaryota</taxon>
        <taxon>Sar</taxon>
        <taxon>Alveolata</taxon>
        <taxon>Dinophyceae</taxon>
        <taxon>Suessiales</taxon>
        <taxon>Symbiodiniaceae</taxon>
        <taxon>Symbiodinium</taxon>
    </lineage>
</organism>
<proteinExistence type="predicted"/>
<dbReference type="EMBL" id="CAJNDS010000258">
    <property type="protein sequence ID" value="CAE7034906.1"/>
    <property type="molecule type" value="Genomic_DNA"/>
</dbReference>
<name>A0A812IFN8_9DINO</name>
<feature type="region of interest" description="Disordered" evidence="1">
    <location>
        <begin position="375"/>
        <end position="402"/>
    </location>
</feature>